<reference evidence="3" key="1">
    <citation type="journal article" date="2021" name="PeerJ">
        <title>Extensive microbial diversity within the chicken gut microbiome revealed by metagenomics and culture.</title>
        <authorList>
            <person name="Gilroy R."/>
            <person name="Ravi A."/>
            <person name="Getino M."/>
            <person name="Pursley I."/>
            <person name="Horton D.L."/>
            <person name="Alikhan N.F."/>
            <person name="Baker D."/>
            <person name="Gharbi K."/>
            <person name="Hall N."/>
            <person name="Watson M."/>
            <person name="Adriaenssens E.M."/>
            <person name="Foster-Nyarko E."/>
            <person name="Jarju S."/>
            <person name="Secka A."/>
            <person name="Antonio M."/>
            <person name="Oren A."/>
            <person name="Chaudhuri R.R."/>
            <person name="La Ragione R."/>
            <person name="Hildebrand F."/>
            <person name="Pallen M.J."/>
        </authorList>
    </citation>
    <scope>NUCLEOTIDE SEQUENCE</scope>
    <source>
        <strain evidence="3">MalCec1-1739</strain>
    </source>
</reference>
<dbReference type="SUPFAM" id="SSF49265">
    <property type="entry name" value="Fibronectin type III"/>
    <property type="match status" value="1"/>
</dbReference>
<sequence length="821" mass="88721">MRQKTTISLLSLLLPVAMSAQDVQLPRQRPHDRAAVQQVRLHSVERQGLGLSPVSVVPLGMTHGMKAPQAGDEVEVLYEDFSKFTLGSESEPEATSLTGDGADLIPDEYTLQPGWFGDGVYQAGGVAYLGLASDGYPGFLNTPPMDLSADGGNARLTFRLNLAEGVTSDYLYIGWSSTSEPGGDYMFIDVTAGWQDYEVQLDGCSAATQIQFYTYNNFCFIDDIRILQEEGLSTPVAYEPDDYDGSSFTASWSEVGGATSYLLNVFTLDSSLPSEVVETFDGIVPASDGKFIDDAQSTNSEYFEYDVSTNGTSREIYTTSGNYYSPGVSLAFDASGDYVQTVNMPADITSLMFWVKPQGASGESKIVVSAFYDGSWMDVAELTHEQMAAEGGFVNLSGITSGIRQFRLTYSKDVGNVAIDDLTIGLAESEERDYFIERQEVTGTSCRVEGLDPSQTYYYTVIAKNSDIESSESAPVEVALTADALGIPMMLPATDVTGTGFTANWEAVENANYYSFYTYLAHVATAAERFYILDTDFAGISGGTLDNPSMDYMYTYLDEYLDRADWYVEMPLFADGVLGVTNLYSDFGYYGILMSPQLDLSAGGGRVNVDMTVMGTDISSLTVQLVGYDGGNEVLLDSEQMAVGPDFTRLSCTLEGATDYCYISIYGDTGSGNLFFDDLSIWLDLSAGEVVEVPYYYTETTGTSTYVPIATVNDGDMFAYCAAALLLDDEGNVMVAGDYSDFMVVDVPGGVDGHSADGRAAYVTDGVLTVDNPMAEAVSVHGADGVCIYSARQAGTHLTMELPRAGVYVVKVGDAVFKVMR</sequence>
<evidence type="ECO:0000256" key="1">
    <source>
        <dbReference type="SAM" id="SignalP"/>
    </source>
</evidence>
<proteinExistence type="predicted"/>
<dbReference type="InterPro" id="IPR013783">
    <property type="entry name" value="Ig-like_fold"/>
</dbReference>
<protein>
    <submittedName>
        <fullName evidence="3">Fibronectin type III domain-containing protein</fullName>
    </submittedName>
</protein>
<dbReference type="AlphaFoldDB" id="A0A9D2ZUG2"/>
<dbReference type="PROSITE" id="PS50853">
    <property type="entry name" value="FN3"/>
    <property type="match status" value="1"/>
</dbReference>
<feature type="signal peptide" evidence="1">
    <location>
        <begin position="1"/>
        <end position="20"/>
    </location>
</feature>
<dbReference type="CDD" id="cd00063">
    <property type="entry name" value="FN3"/>
    <property type="match status" value="1"/>
</dbReference>
<dbReference type="Gene3D" id="2.60.40.10">
    <property type="entry name" value="Immunoglobulins"/>
    <property type="match status" value="1"/>
</dbReference>
<dbReference type="EMBL" id="DWUP01000030">
    <property type="protein sequence ID" value="HJD52419.1"/>
    <property type="molecule type" value="Genomic_DNA"/>
</dbReference>
<name>A0A9D2ZUG2_9BACT</name>
<dbReference type="InterPro" id="IPR003961">
    <property type="entry name" value="FN3_dom"/>
</dbReference>
<feature type="chain" id="PRO_5039029606" evidence="1">
    <location>
        <begin position="21"/>
        <end position="821"/>
    </location>
</feature>
<evidence type="ECO:0000313" key="4">
    <source>
        <dbReference type="Proteomes" id="UP000787625"/>
    </source>
</evidence>
<dbReference type="InterPro" id="IPR036116">
    <property type="entry name" value="FN3_sf"/>
</dbReference>
<keyword evidence="1" id="KW-0732">Signal</keyword>
<organism evidence="3 4">
    <name type="scientific">Candidatus Avibacteroides avistercoris</name>
    <dbReference type="NCBI Taxonomy" id="2840690"/>
    <lineage>
        <taxon>Bacteria</taxon>
        <taxon>Pseudomonadati</taxon>
        <taxon>Bacteroidota</taxon>
        <taxon>Bacteroidia</taxon>
        <taxon>Bacteroidales</taxon>
        <taxon>Bacteroidaceae</taxon>
        <taxon>Bacteroidaceae incertae sedis</taxon>
        <taxon>Candidatus Avibacteroides</taxon>
    </lineage>
</organism>
<comment type="caution">
    <text evidence="3">The sequence shown here is derived from an EMBL/GenBank/DDBJ whole genome shotgun (WGS) entry which is preliminary data.</text>
</comment>
<evidence type="ECO:0000313" key="3">
    <source>
        <dbReference type="EMBL" id="HJD52419.1"/>
    </source>
</evidence>
<gene>
    <name evidence="3" type="ORF">IAA93_01635</name>
</gene>
<dbReference type="Proteomes" id="UP000787625">
    <property type="component" value="Unassembled WGS sequence"/>
</dbReference>
<accession>A0A9D2ZUG2</accession>
<reference evidence="3" key="2">
    <citation type="submission" date="2021-04" db="EMBL/GenBank/DDBJ databases">
        <authorList>
            <person name="Gilroy R."/>
        </authorList>
    </citation>
    <scope>NUCLEOTIDE SEQUENCE</scope>
    <source>
        <strain evidence="3">MalCec1-1739</strain>
    </source>
</reference>
<evidence type="ECO:0000259" key="2">
    <source>
        <dbReference type="PROSITE" id="PS50853"/>
    </source>
</evidence>
<feature type="domain" description="Fibronectin type-III" evidence="2">
    <location>
        <begin position="389"/>
        <end position="484"/>
    </location>
</feature>